<sequence length="302" mass="33806">MNIETEKLNASPALLDPEDFLSDSLQTLYDHQPIVLTTSGAPFTYTWKHSCIREHEHGAECKIPVTISLRTPDTAAANWALQASSIWASSTYLADHLIDLNLDHHLQQASRTGYDCHVLELGASAGLPSILIAKLYPAIVVTATDYPDDALLQTLSNNVRRNSVAQSCTVFPFAWGTDPTLILGEGREKFDVIIAADTLWNPDLHEIFVDALKSTLRKTPGARIHIVVGLHTGRYTVGSFLKHVSTSGFDVEGVAERQLTGTLCREWDVDRENEDDQERRKWIVWIQLKWTTTAYNERTGYF</sequence>
<dbReference type="CDD" id="cd02440">
    <property type="entry name" value="AdoMet_MTases"/>
    <property type="match status" value="1"/>
</dbReference>
<dbReference type="SUPFAM" id="SSF53335">
    <property type="entry name" value="S-adenosyl-L-methionine-dependent methyltransferases"/>
    <property type="match status" value="1"/>
</dbReference>
<gene>
    <name evidence="1" type="ORF">BDN70DRAFT_994844</name>
</gene>
<dbReference type="Proteomes" id="UP000807469">
    <property type="component" value="Unassembled WGS sequence"/>
</dbReference>
<proteinExistence type="predicted"/>
<reference evidence="1" key="1">
    <citation type="submission" date="2020-11" db="EMBL/GenBank/DDBJ databases">
        <authorList>
            <consortium name="DOE Joint Genome Institute"/>
            <person name="Ahrendt S."/>
            <person name="Riley R."/>
            <person name="Andreopoulos W."/>
            <person name="Labutti K."/>
            <person name="Pangilinan J."/>
            <person name="Ruiz-Duenas F.J."/>
            <person name="Barrasa J.M."/>
            <person name="Sanchez-Garcia M."/>
            <person name="Camarero S."/>
            <person name="Miyauchi S."/>
            <person name="Serrano A."/>
            <person name="Linde D."/>
            <person name="Babiker R."/>
            <person name="Drula E."/>
            <person name="Ayuso-Fernandez I."/>
            <person name="Pacheco R."/>
            <person name="Padilla G."/>
            <person name="Ferreira P."/>
            <person name="Barriuso J."/>
            <person name="Kellner H."/>
            <person name="Castanera R."/>
            <person name="Alfaro M."/>
            <person name="Ramirez L."/>
            <person name="Pisabarro A.G."/>
            <person name="Kuo A."/>
            <person name="Tritt A."/>
            <person name="Lipzen A."/>
            <person name="He G."/>
            <person name="Yan M."/>
            <person name="Ng V."/>
            <person name="Cullen D."/>
            <person name="Martin F."/>
            <person name="Rosso M.-N."/>
            <person name="Henrissat B."/>
            <person name="Hibbett D."/>
            <person name="Martinez A.T."/>
            <person name="Grigoriev I.V."/>
        </authorList>
    </citation>
    <scope>NUCLEOTIDE SEQUENCE</scope>
    <source>
        <strain evidence="1">CIRM-BRFM 674</strain>
    </source>
</reference>
<evidence type="ECO:0000313" key="1">
    <source>
        <dbReference type="EMBL" id="KAF9477603.1"/>
    </source>
</evidence>
<dbReference type="PANTHER" id="PTHR14614:SF104">
    <property type="entry name" value="N-METHYLTRANSFERASE, PUTATIVE (AFU_ORTHOLOGUE AFUA_1G17750)-RELATED"/>
    <property type="match status" value="1"/>
</dbReference>
<evidence type="ECO:0000313" key="2">
    <source>
        <dbReference type="Proteomes" id="UP000807469"/>
    </source>
</evidence>
<dbReference type="GO" id="GO:0008757">
    <property type="term" value="F:S-adenosylmethionine-dependent methyltransferase activity"/>
    <property type="evidence" value="ECO:0007669"/>
    <property type="project" value="UniProtKB-ARBA"/>
</dbReference>
<comment type="caution">
    <text evidence="1">The sequence shown here is derived from an EMBL/GenBank/DDBJ whole genome shotgun (WGS) entry which is preliminary data.</text>
</comment>
<name>A0A9P5YXH9_9AGAR</name>
<dbReference type="EMBL" id="MU155256">
    <property type="protein sequence ID" value="KAF9477603.1"/>
    <property type="molecule type" value="Genomic_DNA"/>
</dbReference>
<accession>A0A9P5YXH9</accession>
<dbReference type="Gene3D" id="3.40.50.150">
    <property type="entry name" value="Vaccinia Virus protein VP39"/>
    <property type="match status" value="1"/>
</dbReference>
<evidence type="ECO:0008006" key="3">
    <source>
        <dbReference type="Google" id="ProtNLM"/>
    </source>
</evidence>
<dbReference type="InterPro" id="IPR019410">
    <property type="entry name" value="Methyltransf_16"/>
</dbReference>
<dbReference type="AlphaFoldDB" id="A0A9P5YXH9"/>
<keyword evidence="2" id="KW-1185">Reference proteome</keyword>
<dbReference type="InterPro" id="IPR029063">
    <property type="entry name" value="SAM-dependent_MTases_sf"/>
</dbReference>
<protein>
    <recommendedName>
        <fullName evidence="3">Nicotinamide N-methyltransferase</fullName>
    </recommendedName>
</protein>
<dbReference type="Pfam" id="PF10294">
    <property type="entry name" value="Methyltransf_16"/>
    <property type="match status" value="1"/>
</dbReference>
<dbReference type="PANTHER" id="PTHR14614">
    <property type="entry name" value="HEPATOCELLULAR CARCINOMA-ASSOCIATED ANTIGEN"/>
    <property type="match status" value="1"/>
</dbReference>
<organism evidence="1 2">
    <name type="scientific">Pholiota conissans</name>
    <dbReference type="NCBI Taxonomy" id="109636"/>
    <lineage>
        <taxon>Eukaryota</taxon>
        <taxon>Fungi</taxon>
        <taxon>Dikarya</taxon>
        <taxon>Basidiomycota</taxon>
        <taxon>Agaricomycotina</taxon>
        <taxon>Agaricomycetes</taxon>
        <taxon>Agaricomycetidae</taxon>
        <taxon>Agaricales</taxon>
        <taxon>Agaricineae</taxon>
        <taxon>Strophariaceae</taxon>
        <taxon>Pholiota</taxon>
    </lineage>
</organism>
<dbReference type="GO" id="GO:0005737">
    <property type="term" value="C:cytoplasm"/>
    <property type="evidence" value="ECO:0007669"/>
    <property type="project" value="TreeGrafter"/>
</dbReference>
<dbReference type="OrthoDB" id="273771at2759"/>